<feature type="domain" description="Right handed beta helix" evidence="1">
    <location>
        <begin position="41"/>
        <end position="226"/>
    </location>
</feature>
<dbReference type="SUPFAM" id="SSF51126">
    <property type="entry name" value="Pectin lyase-like"/>
    <property type="match status" value="1"/>
</dbReference>
<evidence type="ECO:0000259" key="1">
    <source>
        <dbReference type="Pfam" id="PF13229"/>
    </source>
</evidence>
<feature type="non-terminal residue" evidence="2">
    <location>
        <position position="1"/>
    </location>
</feature>
<gene>
    <name evidence="2" type="ORF">S12H4_28218</name>
</gene>
<protein>
    <recommendedName>
        <fullName evidence="1">Right handed beta helix domain-containing protein</fullName>
    </recommendedName>
</protein>
<dbReference type="Pfam" id="PF13229">
    <property type="entry name" value="Beta_helix"/>
    <property type="match status" value="1"/>
</dbReference>
<evidence type="ECO:0000313" key="2">
    <source>
        <dbReference type="EMBL" id="GAJ02180.1"/>
    </source>
</evidence>
<dbReference type="SMART" id="SM00710">
    <property type="entry name" value="PbH1"/>
    <property type="match status" value="5"/>
</dbReference>
<reference evidence="2" key="1">
    <citation type="journal article" date="2014" name="Front. Microbiol.">
        <title>High frequency of phylogenetically diverse reductive dehalogenase-homologous genes in deep subseafloor sedimentary metagenomes.</title>
        <authorList>
            <person name="Kawai M."/>
            <person name="Futagami T."/>
            <person name="Toyoda A."/>
            <person name="Takaki Y."/>
            <person name="Nishi S."/>
            <person name="Hori S."/>
            <person name="Arai W."/>
            <person name="Tsubouchi T."/>
            <person name="Morono Y."/>
            <person name="Uchiyama I."/>
            <person name="Ito T."/>
            <person name="Fujiyama A."/>
            <person name="Inagaki F."/>
            <person name="Takami H."/>
        </authorList>
    </citation>
    <scope>NUCLEOTIDE SEQUENCE</scope>
    <source>
        <strain evidence="2">Expedition CK06-06</strain>
    </source>
</reference>
<sequence>SAVSGSPVIRITADGTSASERTTVKDLRVKGASGGNGNDNSGINVNNVTQGYLSFDNVAALDNTGNGIAFDITAGLTDIKVVDCILSYNGNAGLRIPSSTPGMSDVDITGTWFNNNQSGMTIYSNMTNLTITNCKFNDNVGVPGAWQGGYGIYLGHWEYENNMTNVVVENSEFARNRNSNFGTGISVEPEYGGTYTNIRFNYNNFIDNENYGVKNNASTTVDATNNWWNSASGPTHADNTLNVGQQGDAVTDQVDYVPWLDAPGGSHLPR</sequence>
<dbReference type="Gene3D" id="2.160.20.10">
    <property type="entry name" value="Single-stranded right-handed beta-helix, Pectin lyase-like"/>
    <property type="match status" value="1"/>
</dbReference>
<dbReference type="InterPro" id="IPR039448">
    <property type="entry name" value="Beta_helix"/>
</dbReference>
<dbReference type="EMBL" id="BARW01016173">
    <property type="protein sequence ID" value="GAJ02180.1"/>
    <property type="molecule type" value="Genomic_DNA"/>
</dbReference>
<dbReference type="AlphaFoldDB" id="X1V9K7"/>
<accession>X1V9K7</accession>
<dbReference type="InterPro" id="IPR006626">
    <property type="entry name" value="PbH1"/>
</dbReference>
<comment type="caution">
    <text evidence="2">The sequence shown here is derived from an EMBL/GenBank/DDBJ whole genome shotgun (WGS) entry which is preliminary data.</text>
</comment>
<name>X1V9K7_9ZZZZ</name>
<dbReference type="InterPro" id="IPR011050">
    <property type="entry name" value="Pectin_lyase_fold/virulence"/>
</dbReference>
<proteinExistence type="predicted"/>
<organism evidence="2">
    <name type="scientific">marine sediment metagenome</name>
    <dbReference type="NCBI Taxonomy" id="412755"/>
    <lineage>
        <taxon>unclassified sequences</taxon>
        <taxon>metagenomes</taxon>
        <taxon>ecological metagenomes</taxon>
    </lineage>
</organism>
<dbReference type="InterPro" id="IPR012334">
    <property type="entry name" value="Pectin_lyas_fold"/>
</dbReference>